<accession>A0A1R1ENX1</accession>
<name>A0A1R1ENX1_9BACL</name>
<dbReference type="AlphaFoldDB" id="A0A1R1ENX1"/>
<keyword evidence="1" id="KW-0812">Transmembrane</keyword>
<comment type="caution">
    <text evidence="2">The sequence shown here is derived from an EMBL/GenBank/DDBJ whole genome shotgun (WGS) entry which is preliminary data.</text>
</comment>
<keyword evidence="1" id="KW-1133">Transmembrane helix</keyword>
<protein>
    <submittedName>
        <fullName evidence="2">Uncharacterized protein</fullName>
    </submittedName>
</protein>
<keyword evidence="1" id="KW-0472">Membrane</keyword>
<proteinExistence type="predicted"/>
<dbReference type="RefSeq" id="WP_076170881.1">
    <property type="nucleotide sequence ID" value="NZ_MRTP01000004.1"/>
</dbReference>
<gene>
    <name evidence="2" type="ORF">BK138_16765</name>
</gene>
<keyword evidence="3" id="KW-1185">Reference proteome</keyword>
<evidence type="ECO:0000313" key="3">
    <source>
        <dbReference type="Proteomes" id="UP000187172"/>
    </source>
</evidence>
<dbReference type="STRING" id="297318.BK138_16765"/>
<dbReference type="EMBL" id="MRTP01000004">
    <property type="protein sequence ID" value="OMF53497.1"/>
    <property type="molecule type" value="Genomic_DNA"/>
</dbReference>
<reference evidence="2 3" key="1">
    <citation type="submission" date="2016-11" db="EMBL/GenBank/DDBJ databases">
        <title>Paenibacillus species isolates.</title>
        <authorList>
            <person name="Beno S.M."/>
        </authorList>
    </citation>
    <scope>NUCLEOTIDE SEQUENCE [LARGE SCALE GENOMIC DNA]</scope>
    <source>
        <strain evidence="2 3">FSL R5-0378</strain>
    </source>
</reference>
<sequence length="174" mass="19537">MKLRPLPIIITVVVSVAVLFGGWFFYRQTTLQGPLQKIVSNYQGVNNAHINITRDQVDLKLDLKPNVNLADLADKISTEGKSVVGTRTLKFDFVDHSSDKLNQYWDKAMFSVAEAMENKRYTEIPVKLQDLAKGTGIQTKAEMDTKNVYITLTDGSSSKFLVLPRDPGKMGVWE</sequence>
<evidence type="ECO:0000256" key="1">
    <source>
        <dbReference type="SAM" id="Phobius"/>
    </source>
</evidence>
<dbReference type="Proteomes" id="UP000187172">
    <property type="component" value="Unassembled WGS sequence"/>
</dbReference>
<evidence type="ECO:0000313" key="2">
    <source>
        <dbReference type="EMBL" id="OMF53497.1"/>
    </source>
</evidence>
<organism evidence="2 3">
    <name type="scientific">Paenibacillus rhizosphaerae</name>
    <dbReference type="NCBI Taxonomy" id="297318"/>
    <lineage>
        <taxon>Bacteria</taxon>
        <taxon>Bacillati</taxon>
        <taxon>Bacillota</taxon>
        <taxon>Bacilli</taxon>
        <taxon>Bacillales</taxon>
        <taxon>Paenibacillaceae</taxon>
        <taxon>Paenibacillus</taxon>
    </lineage>
</organism>
<feature type="transmembrane region" description="Helical" evidence="1">
    <location>
        <begin position="6"/>
        <end position="26"/>
    </location>
</feature>